<sequence length="43" mass="5019">MDTFFGIFYLYKNNVLPSNAASFDSFLTIKKNYAMLVRFETVT</sequence>
<reference evidence="1" key="1">
    <citation type="submission" date="2022-08" db="EMBL/GenBank/DDBJ databases">
        <title>Genome Sequencing of Bacteroides fragilis Group Isolates with Nanopore Technology.</title>
        <authorList>
            <person name="Tisza M.J."/>
            <person name="Smith D."/>
            <person name="Dekker J.P."/>
        </authorList>
    </citation>
    <scope>NUCLEOTIDE SEQUENCE</scope>
    <source>
        <strain evidence="1">BFG-49</strain>
    </source>
</reference>
<evidence type="ECO:0000313" key="2">
    <source>
        <dbReference type="Proteomes" id="UP001058403"/>
    </source>
</evidence>
<gene>
    <name evidence="1" type="ORF">NXW39_20135</name>
</gene>
<dbReference type="RefSeq" id="WP_258727393.1">
    <property type="nucleotide sequence ID" value="NZ_JAPTZP010000022.1"/>
</dbReference>
<evidence type="ECO:0000313" key="1">
    <source>
        <dbReference type="EMBL" id="UVO89621.1"/>
    </source>
</evidence>
<dbReference type="Proteomes" id="UP001058403">
    <property type="component" value="Chromosome"/>
</dbReference>
<dbReference type="AlphaFoldDB" id="A0A9X9IP05"/>
<organism evidence="1 2">
    <name type="scientific">Bacteroides fragilis</name>
    <dbReference type="NCBI Taxonomy" id="817"/>
    <lineage>
        <taxon>Bacteria</taxon>
        <taxon>Pseudomonadati</taxon>
        <taxon>Bacteroidota</taxon>
        <taxon>Bacteroidia</taxon>
        <taxon>Bacteroidales</taxon>
        <taxon>Bacteroidaceae</taxon>
        <taxon>Bacteroides</taxon>
    </lineage>
</organism>
<accession>A0A9X9IP05</accession>
<proteinExistence type="predicted"/>
<name>A0A9X9IP05_BACFG</name>
<dbReference type="EMBL" id="CP103070">
    <property type="protein sequence ID" value="UVO89621.1"/>
    <property type="molecule type" value="Genomic_DNA"/>
</dbReference>
<protein>
    <submittedName>
        <fullName evidence="1">Uncharacterized protein</fullName>
    </submittedName>
</protein>